<dbReference type="Proteomes" id="UP000828390">
    <property type="component" value="Unassembled WGS sequence"/>
</dbReference>
<evidence type="ECO:0000313" key="2">
    <source>
        <dbReference type="Proteomes" id="UP000828390"/>
    </source>
</evidence>
<sequence length="72" mass="7931">MATNTPPTQPSNNNIAATLWHPRNIYATPSPISYQAESCAICLHVRASLAIKCQPSLHCYANGLRYVPYNSQ</sequence>
<evidence type="ECO:0000313" key="1">
    <source>
        <dbReference type="EMBL" id="KAH3709559.1"/>
    </source>
</evidence>
<keyword evidence="2" id="KW-1185">Reference proteome</keyword>
<gene>
    <name evidence="1" type="ORF">DPMN_069023</name>
</gene>
<dbReference type="AlphaFoldDB" id="A0A9D3Z3H5"/>
<name>A0A9D3Z3H5_DREPO</name>
<protein>
    <submittedName>
        <fullName evidence="1">Uncharacterized protein</fullName>
    </submittedName>
</protein>
<reference evidence="1" key="2">
    <citation type="submission" date="2020-11" db="EMBL/GenBank/DDBJ databases">
        <authorList>
            <person name="McCartney M.A."/>
            <person name="Auch B."/>
            <person name="Kono T."/>
            <person name="Mallez S."/>
            <person name="Becker A."/>
            <person name="Gohl D.M."/>
            <person name="Silverstein K.A.T."/>
            <person name="Koren S."/>
            <person name="Bechman K.B."/>
            <person name="Herman A."/>
            <person name="Abrahante J.E."/>
            <person name="Garbe J."/>
        </authorList>
    </citation>
    <scope>NUCLEOTIDE SEQUENCE</scope>
    <source>
        <strain evidence="1">Duluth1</strain>
        <tissue evidence="1">Whole animal</tissue>
    </source>
</reference>
<dbReference type="EMBL" id="JAIWYP010000014">
    <property type="protein sequence ID" value="KAH3709559.1"/>
    <property type="molecule type" value="Genomic_DNA"/>
</dbReference>
<reference evidence="1" key="1">
    <citation type="journal article" date="2019" name="bioRxiv">
        <title>The Genome of the Zebra Mussel, Dreissena polymorpha: A Resource for Invasive Species Research.</title>
        <authorList>
            <person name="McCartney M.A."/>
            <person name="Auch B."/>
            <person name="Kono T."/>
            <person name="Mallez S."/>
            <person name="Zhang Y."/>
            <person name="Obille A."/>
            <person name="Becker A."/>
            <person name="Abrahante J.E."/>
            <person name="Garbe J."/>
            <person name="Badalamenti J.P."/>
            <person name="Herman A."/>
            <person name="Mangelson H."/>
            <person name="Liachko I."/>
            <person name="Sullivan S."/>
            <person name="Sone E.D."/>
            <person name="Koren S."/>
            <person name="Silverstein K.A.T."/>
            <person name="Beckman K.B."/>
            <person name="Gohl D.M."/>
        </authorList>
    </citation>
    <scope>NUCLEOTIDE SEQUENCE</scope>
    <source>
        <strain evidence="1">Duluth1</strain>
        <tissue evidence="1">Whole animal</tissue>
    </source>
</reference>
<proteinExistence type="predicted"/>
<organism evidence="1 2">
    <name type="scientific">Dreissena polymorpha</name>
    <name type="common">Zebra mussel</name>
    <name type="synonym">Mytilus polymorpha</name>
    <dbReference type="NCBI Taxonomy" id="45954"/>
    <lineage>
        <taxon>Eukaryota</taxon>
        <taxon>Metazoa</taxon>
        <taxon>Spiralia</taxon>
        <taxon>Lophotrochozoa</taxon>
        <taxon>Mollusca</taxon>
        <taxon>Bivalvia</taxon>
        <taxon>Autobranchia</taxon>
        <taxon>Heteroconchia</taxon>
        <taxon>Euheterodonta</taxon>
        <taxon>Imparidentia</taxon>
        <taxon>Neoheterodontei</taxon>
        <taxon>Myida</taxon>
        <taxon>Dreissenoidea</taxon>
        <taxon>Dreissenidae</taxon>
        <taxon>Dreissena</taxon>
    </lineage>
</organism>
<comment type="caution">
    <text evidence="1">The sequence shown here is derived from an EMBL/GenBank/DDBJ whole genome shotgun (WGS) entry which is preliminary data.</text>
</comment>
<accession>A0A9D3Z3H5</accession>